<dbReference type="Proteomes" id="UP001055879">
    <property type="component" value="Linkage Group LG16"/>
</dbReference>
<reference evidence="1 2" key="2">
    <citation type="journal article" date="2022" name="Mol. Ecol. Resour.">
        <title>The genomes of chicory, endive, great burdock and yacon provide insights into Asteraceae paleo-polyploidization history and plant inulin production.</title>
        <authorList>
            <person name="Fan W."/>
            <person name="Wang S."/>
            <person name="Wang H."/>
            <person name="Wang A."/>
            <person name="Jiang F."/>
            <person name="Liu H."/>
            <person name="Zhao H."/>
            <person name="Xu D."/>
            <person name="Zhang Y."/>
        </authorList>
    </citation>
    <scope>NUCLEOTIDE SEQUENCE [LARGE SCALE GENOMIC DNA]</scope>
    <source>
        <strain evidence="2">cv. Niubang</strain>
    </source>
</reference>
<evidence type="ECO:0000313" key="1">
    <source>
        <dbReference type="EMBL" id="KAI3669164.1"/>
    </source>
</evidence>
<dbReference type="EMBL" id="CM042062">
    <property type="protein sequence ID" value="KAI3669164.1"/>
    <property type="molecule type" value="Genomic_DNA"/>
</dbReference>
<name>A0ACB8XLR4_ARCLA</name>
<accession>A0ACB8XLR4</accession>
<sequence>MLKGSGAVLFKVEGAEVALGASSGDRSSSSAVISSQVPLSAVRSVVSSTDLIVRSSRYYLLLFKFRFSSVVLGSSPCLLLLHLLLKTTCKFFSFPLTSKITESVFLAYRQSHETLVSSEGAASLQSLRSSEVVANGEFNIGLQSLDAYHGLNNVESSDLIHDGISNSPSNPWLSQSQKTSEMASSEALKTTSEL</sequence>
<reference evidence="2" key="1">
    <citation type="journal article" date="2022" name="Mol. Ecol. Resour.">
        <title>The genomes of chicory, endive, great burdock and yacon provide insights into Asteraceae palaeo-polyploidization history and plant inulin production.</title>
        <authorList>
            <person name="Fan W."/>
            <person name="Wang S."/>
            <person name="Wang H."/>
            <person name="Wang A."/>
            <person name="Jiang F."/>
            <person name="Liu H."/>
            <person name="Zhao H."/>
            <person name="Xu D."/>
            <person name="Zhang Y."/>
        </authorList>
    </citation>
    <scope>NUCLEOTIDE SEQUENCE [LARGE SCALE GENOMIC DNA]</scope>
    <source>
        <strain evidence="2">cv. Niubang</strain>
    </source>
</reference>
<gene>
    <name evidence="1" type="ORF">L6452_40390</name>
</gene>
<organism evidence="1 2">
    <name type="scientific">Arctium lappa</name>
    <name type="common">Greater burdock</name>
    <name type="synonym">Lappa major</name>
    <dbReference type="NCBI Taxonomy" id="4217"/>
    <lineage>
        <taxon>Eukaryota</taxon>
        <taxon>Viridiplantae</taxon>
        <taxon>Streptophyta</taxon>
        <taxon>Embryophyta</taxon>
        <taxon>Tracheophyta</taxon>
        <taxon>Spermatophyta</taxon>
        <taxon>Magnoliopsida</taxon>
        <taxon>eudicotyledons</taxon>
        <taxon>Gunneridae</taxon>
        <taxon>Pentapetalae</taxon>
        <taxon>asterids</taxon>
        <taxon>campanulids</taxon>
        <taxon>Asterales</taxon>
        <taxon>Asteraceae</taxon>
        <taxon>Carduoideae</taxon>
        <taxon>Cardueae</taxon>
        <taxon>Arctiinae</taxon>
        <taxon>Arctium</taxon>
    </lineage>
</organism>
<comment type="caution">
    <text evidence="1">The sequence shown here is derived from an EMBL/GenBank/DDBJ whole genome shotgun (WGS) entry which is preliminary data.</text>
</comment>
<protein>
    <submittedName>
        <fullName evidence="1">Uncharacterized protein</fullName>
    </submittedName>
</protein>
<proteinExistence type="predicted"/>
<evidence type="ECO:0000313" key="2">
    <source>
        <dbReference type="Proteomes" id="UP001055879"/>
    </source>
</evidence>
<keyword evidence="2" id="KW-1185">Reference proteome</keyword>